<keyword evidence="2" id="KW-1185">Reference proteome</keyword>
<dbReference type="AlphaFoldDB" id="A0AA39MFW6"/>
<sequence length="93" mass="10392">MFGDCGGPRRVARRRHPVCEDSRFVRREENNRLAMNDSKESVFVGNVIGAISAQRHSVVPISASSFSASLAGLRFTFTYTPTHKILRPEELEA</sequence>
<name>A0AA39MFW6_9AGAR</name>
<proteinExistence type="predicted"/>
<dbReference type="Proteomes" id="UP001175226">
    <property type="component" value="Unassembled WGS sequence"/>
</dbReference>
<comment type="caution">
    <text evidence="1">The sequence shown here is derived from an EMBL/GenBank/DDBJ whole genome shotgun (WGS) entry which is preliminary data.</text>
</comment>
<accession>A0AA39MFW6</accession>
<evidence type="ECO:0000313" key="1">
    <source>
        <dbReference type="EMBL" id="KAK0432020.1"/>
    </source>
</evidence>
<dbReference type="EMBL" id="JAUEPT010000102">
    <property type="protein sequence ID" value="KAK0432020.1"/>
    <property type="molecule type" value="Genomic_DNA"/>
</dbReference>
<reference evidence="1" key="1">
    <citation type="submission" date="2023-06" db="EMBL/GenBank/DDBJ databases">
        <authorList>
            <consortium name="Lawrence Berkeley National Laboratory"/>
            <person name="Ahrendt S."/>
            <person name="Sahu N."/>
            <person name="Indic B."/>
            <person name="Wong-Bajracharya J."/>
            <person name="Merenyi Z."/>
            <person name="Ke H.-M."/>
            <person name="Monk M."/>
            <person name="Kocsube S."/>
            <person name="Drula E."/>
            <person name="Lipzen A."/>
            <person name="Balint B."/>
            <person name="Henrissat B."/>
            <person name="Andreopoulos B."/>
            <person name="Martin F.M."/>
            <person name="Harder C.B."/>
            <person name="Rigling D."/>
            <person name="Ford K.L."/>
            <person name="Foster G.D."/>
            <person name="Pangilinan J."/>
            <person name="Papanicolaou A."/>
            <person name="Barry K."/>
            <person name="LaButti K."/>
            <person name="Viragh M."/>
            <person name="Koriabine M."/>
            <person name="Yan M."/>
            <person name="Riley R."/>
            <person name="Champramary S."/>
            <person name="Plett K.L."/>
            <person name="Tsai I.J."/>
            <person name="Slot J."/>
            <person name="Sipos G."/>
            <person name="Plett J."/>
            <person name="Nagy L.G."/>
            <person name="Grigoriev I.V."/>
        </authorList>
    </citation>
    <scope>NUCLEOTIDE SEQUENCE</scope>
    <source>
        <strain evidence="1">FPL87.14</strain>
    </source>
</reference>
<gene>
    <name evidence="1" type="ORF">EV421DRAFT_1911324</name>
</gene>
<evidence type="ECO:0000313" key="2">
    <source>
        <dbReference type="Proteomes" id="UP001175226"/>
    </source>
</evidence>
<organism evidence="1 2">
    <name type="scientific">Armillaria borealis</name>
    <dbReference type="NCBI Taxonomy" id="47425"/>
    <lineage>
        <taxon>Eukaryota</taxon>
        <taxon>Fungi</taxon>
        <taxon>Dikarya</taxon>
        <taxon>Basidiomycota</taxon>
        <taxon>Agaricomycotina</taxon>
        <taxon>Agaricomycetes</taxon>
        <taxon>Agaricomycetidae</taxon>
        <taxon>Agaricales</taxon>
        <taxon>Marasmiineae</taxon>
        <taxon>Physalacriaceae</taxon>
        <taxon>Armillaria</taxon>
    </lineage>
</organism>
<protein>
    <submittedName>
        <fullName evidence="1">Uncharacterized protein</fullName>
    </submittedName>
</protein>